<dbReference type="SUPFAM" id="SSF53474">
    <property type="entry name" value="alpha/beta-Hydrolases"/>
    <property type="match status" value="1"/>
</dbReference>
<evidence type="ECO:0000256" key="2">
    <source>
        <dbReference type="SAM" id="SignalP"/>
    </source>
</evidence>
<reference evidence="4 5" key="1">
    <citation type="submission" date="2024-05" db="EMBL/GenBank/DDBJ databases">
        <title>Roseateles sp. DJS-2-20 16S ribosomal RNA gene Genome sequencing and assembly.</title>
        <authorList>
            <person name="Woo H."/>
        </authorList>
    </citation>
    <scope>NUCLEOTIDE SEQUENCE [LARGE SCALE GENOMIC DNA]</scope>
    <source>
        <strain evidence="4 5">DJS-2-20</strain>
    </source>
</reference>
<comment type="caution">
    <text evidence="4">The sequence shown here is derived from an EMBL/GenBank/DDBJ whole genome shotgun (WGS) entry which is preliminary data.</text>
</comment>
<dbReference type="Gene3D" id="3.40.50.1820">
    <property type="entry name" value="alpha/beta hydrolase"/>
    <property type="match status" value="1"/>
</dbReference>
<keyword evidence="5" id="KW-1185">Reference proteome</keyword>
<dbReference type="RefSeq" id="WP_347704355.1">
    <property type="nucleotide sequence ID" value="NZ_JBDPZD010000002.1"/>
</dbReference>
<dbReference type="SUPFAM" id="SSF82171">
    <property type="entry name" value="DPP6 N-terminal domain-like"/>
    <property type="match status" value="1"/>
</dbReference>
<keyword evidence="1" id="KW-0378">Hydrolase</keyword>
<dbReference type="InterPro" id="IPR029058">
    <property type="entry name" value="AB_hydrolase_fold"/>
</dbReference>
<keyword evidence="2" id="KW-0732">Signal</keyword>
<dbReference type="PANTHER" id="PTHR42776">
    <property type="entry name" value="SERINE PEPTIDASE S9 FAMILY MEMBER"/>
    <property type="match status" value="1"/>
</dbReference>
<name>A0ABV0G1D4_9BURK</name>
<evidence type="ECO:0000256" key="1">
    <source>
        <dbReference type="ARBA" id="ARBA00022801"/>
    </source>
</evidence>
<protein>
    <submittedName>
        <fullName evidence="4">Prolyl oligopeptidase family serine peptidase</fullName>
    </submittedName>
</protein>
<dbReference type="EMBL" id="JBDPZD010000002">
    <property type="protein sequence ID" value="MEO3691536.1"/>
    <property type="molecule type" value="Genomic_DNA"/>
</dbReference>
<sequence length="646" mass="72808">MNAFLLRLATVAALTLGHCAWAAPDVEAFLRERVTRSVTLSPSGQRVAIVSYVQESYVLAVYELDGSGKVTPLVRSSEPIPDRIHWLDEDRLLFLSQNGLADWPRNDWHLATMVKPSVQMVDSLRNRRVLAIQRRSASRPVVQEVLIDNGGRFSDGFPSLAWYNLDTKQEREVDYSVPKNMQTLFINADLVASYGFSHEKRDDKVYERLHWRSPKSGEWKLLHESLPGEEPYRVVGAERDGTLYVSHVAGPQQVITLSRFDPASETTPSRAWIQTPGFDFVGHLELDAATSEVVGARVHAEDEVTVWLRPGMTAFQERVDQRFPGRVNRISCQRCAEPDMVAEIFSYSDRQPGEYWVFRAGQRGGKDAWTRVGRTRPHIDAEQSATSRLHRIPTRDGRTLPVWVTRPPSATGPLPAVVLLPDWAWDKRILWGWHWLPQLLASRGYLVIEPEVRGRSGYGADHVKASHGQVGLAMQDDVEDALAWAQAQGLAGTRACLLGENYGGVSTIFALERPKADYACGVARDPLMDFEPFLTEAHWSRLSHTAAAVKRDRYRKILGDLDRDAELAANLSPLTRSSSIRAPLLIFRAEQNLGQMRKINRLETQLRDRGQAVELVIERKRLTPKEREQAFLSKLEAFLAAHLSPP</sequence>
<dbReference type="InterPro" id="IPR001375">
    <property type="entry name" value="Peptidase_S9_cat"/>
</dbReference>
<feature type="signal peptide" evidence="2">
    <location>
        <begin position="1"/>
        <end position="22"/>
    </location>
</feature>
<feature type="domain" description="Peptidase S9 prolyl oligopeptidase catalytic" evidence="3">
    <location>
        <begin position="434"/>
        <end position="537"/>
    </location>
</feature>
<organism evidence="4 5">
    <name type="scientific">Roseateles paludis</name>
    <dbReference type="NCBI Taxonomy" id="3145238"/>
    <lineage>
        <taxon>Bacteria</taxon>
        <taxon>Pseudomonadati</taxon>
        <taxon>Pseudomonadota</taxon>
        <taxon>Betaproteobacteria</taxon>
        <taxon>Burkholderiales</taxon>
        <taxon>Sphaerotilaceae</taxon>
        <taxon>Roseateles</taxon>
    </lineage>
</organism>
<gene>
    <name evidence="4" type="ORF">ABDJ85_08655</name>
</gene>
<dbReference type="Proteomes" id="UP001495147">
    <property type="component" value="Unassembled WGS sequence"/>
</dbReference>
<dbReference type="PANTHER" id="PTHR42776:SF27">
    <property type="entry name" value="DIPEPTIDYL PEPTIDASE FAMILY MEMBER 6"/>
    <property type="match status" value="1"/>
</dbReference>
<evidence type="ECO:0000259" key="3">
    <source>
        <dbReference type="Pfam" id="PF00326"/>
    </source>
</evidence>
<accession>A0ABV0G1D4</accession>
<evidence type="ECO:0000313" key="5">
    <source>
        <dbReference type="Proteomes" id="UP001495147"/>
    </source>
</evidence>
<dbReference type="Pfam" id="PF00326">
    <property type="entry name" value="Peptidase_S9"/>
    <property type="match status" value="1"/>
</dbReference>
<evidence type="ECO:0000313" key="4">
    <source>
        <dbReference type="EMBL" id="MEO3691536.1"/>
    </source>
</evidence>
<proteinExistence type="predicted"/>
<feature type="chain" id="PRO_5047497010" evidence="2">
    <location>
        <begin position="23"/>
        <end position="646"/>
    </location>
</feature>